<dbReference type="InterPro" id="IPR036614">
    <property type="entry name" value="RusA-like_sf"/>
</dbReference>
<accession>A0A8S5NXR0</accession>
<dbReference type="GO" id="GO:0000287">
    <property type="term" value="F:magnesium ion binding"/>
    <property type="evidence" value="ECO:0007669"/>
    <property type="project" value="InterPro"/>
</dbReference>
<evidence type="ECO:0000313" key="1">
    <source>
        <dbReference type="EMBL" id="DAD99529.1"/>
    </source>
</evidence>
<dbReference type="EMBL" id="BK015287">
    <property type="protein sequence ID" value="DAD99529.1"/>
    <property type="molecule type" value="Genomic_DNA"/>
</dbReference>
<protein>
    <submittedName>
        <fullName evidence="1">Endodeoxyribonuclease RusA</fullName>
    </submittedName>
</protein>
<organism evidence="1">
    <name type="scientific">Siphoviridae sp. ctckI12</name>
    <dbReference type="NCBI Taxonomy" id="2825574"/>
    <lineage>
        <taxon>Viruses</taxon>
        <taxon>Duplodnaviria</taxon>
        <taxon>Heunggongvirae</taxon>
        <taxon>Uroviricota</taxon>
        <taxon>Caudoviricetes</taxon>
    </lineage>
</organism>
<reference evidence="1" key="1">
    <citation type="journal article" date="2021" name="Proc. Natl. Acad. Sci. U.S.A.">
        <title>A Catalog of Tens of Thousands of Viruses from Human Metagenomes Reveals Hidden Associations with Chronic Diseases.</title>
        <authorList>
            <person name="Tisza M.J."/>
            <person name="Buck C.B."/>
        </authorList>
    </citation>
    <scope>NUCLEOTIDE SEQUENCE</scope>
    <source>
        <strain evidence="1">CtckI12</strain>
    </source>
</reference>
<sequence length="130" mass="14958">MIQKYIISLPPITKKNSQQILTNHRTGKPFIAPSRQYKRYEQQAMWYLTPKPKAPLSGRYRVATVFYMPTRRKVDLTNLMEAAHDTLVAAEILADDNNAIIASVDGSRVLYDKSNPRTEIFIEELEDETT</sequence>
<name>A0A8S5NXR0_9CAUD</name>
<dbReference type="GO" id="GO:0006310">
    <property type="term" value="P:DNA recombination"/>
    <property type="evidence" value="ECO:0007669"/>
    <property type="project" value="InterPro"/>
</dbReference>
<dbReference type="Gene3D" id="3.30.1330.70">
    <property type="entry name" value="Holliday junction resolvase RusA"/>
    <property type="match status" value="1"/>
</dbReference>
<dbReference type="InterPro" id="IPR008822">
    <property type="entry name" value="Endonuclease_RusA-like"/>
</dbReference>
<proteinExistence type="predicted"/>
<dbReference type="Pfam" id="PF05866">
    <property type="entry name" value="RusA"/>
    <property type="match status" value="1"/>
</dbReference>
<dbReference type="GO" id="GO:0006281">
    <property type="term" value="P:DNA repair"/>
    <property type="evidence" value="ECO:0007669"/>
    <property type="project" value="InterPro"/>
</dbReference>
<dbReference type="SUPFAM" id="SSF103084">
    <property type="entry name" value="Holliday junction resolvase RusA"/>
    <property type="match status" value="1"/>
</dbReference>